<proteinExistence type="predicted"/>
<comment type="caution">
    <text evidence="2">The sequence shown here is derived from an EMBL/GenBank/DDBJ whole genome shotgun (WGS) entry which is preliminary data.</text>
</comment>
<dbReference type="Proteomes" id="UP001608902">
    <property type="component" value="Unassembled WGS sequence"/>
</dbReference>
<name>A0ABD6E5C1_9BILA</name>
<gene>
    <name evidence="2" type="ORF">AB6A40_001918</name>
</gene>
<organism evidence="2 3">
    <name type="scientific">Gnathostoma spinigerum</name>
    <dbReference type="NCBI Taxonomy" id="75299"/>
    <lineage>
        <taxon>Eukaryota</taxon>
        <taxon>Metazoa</taxon>
        <taxon>Ecdysozoa</taxon>
        <taxon>Nematoda</taxon>
        <taxon>Chromadorea</taxon>
        <taxon>Rhabditida</taxon>
        <taxon>Spirurina</taxon>
        <taxon>Gnathostomatomorpha</taxon>
        <taxon>Gnathostomatoidea</taxon>
        <taxon>Gnathostomatidae</taxon>
        <taxon>Gnathostoma</taxon>
    </lineage>
</organism>
<feature type="region of interest" description="Disordered" evidence="1">
    <location>
        <begin position="1"/>
        <end position="25"/>
    </location>
</feature>
<dbReference type="EMBL" id="JBGFUD010000772">
    <property type="protein sequence ID" value="MFH4975209.1"/>
    <property type="molecule type" value="Genomic_DNA"/>
</dbReference>
<feature type="compositionally biased region" description="Basic and acidic residues" evidence="1">
    <location>
        <begin position="1"/>
        <end position="23"/>
    </location>
</feature>
<reference evidence="2 3" key="1">
    <citation type="submission" date="2024-08" db="EMBL/GenBank/DDBJ databases">
        <title>Gnathostoma spinigerum genome.</title>
        <authorList>
            <person name="Gonzalez-Bertolin B."/>
            <person name="Monzon S."/>
            <person name="Zaballos A."/>
            <person name="Jimenez P."/>
            <person name="Dekumyoy P."/>
            <person name="Varona S."/>
            <person name="Cuesta I."/>
            <person name="Sumanam S."/>
            <person name="Adisakwattana P."/>
            <person name="Gasser R.B."/>
            <person name="Hernandez-Gonzalez A."/>
            <person name="Young N.D."/>
            <person name="Perteguer M.J."/>
        </authorList>
    </citation>
    <scope>NUCLEOTIDE SEQUENCE [LARGE SCALE GENOMIC DNA]</scope>
    <source>
        <strain evidence="2">AL3</strain>
        <tissue evidence="2">Liver</tissue>
    </source>
</reference>
<feature type="compositionally biased region" description="Basic and acidic residues" evidence="1">
    <location>
        <begin position="100"/>
        <end position="109"/>
    </location>
</feature>
<evidence type="ECO:0000256" key="1">
    <source>
        <dbReference type="SAM" id="MobiDB-lite"/>
    </source>
</evidence>
<feature type="compositionally biased region" description="Basic and acidic residues" evidence="1">
    <location>
        <begin position="120"/>
        <end position="142"/>
    </location>
</feature>
<sequence length="184" mass="21584">MRDFYGERKAAKKENVSKNELQRLRNLTRNKGNKSLHPVEVARQGVGLELKERSRKELITQIDRARQSTASMGNYQEILKDERPPKNKGKTHQFAPNERGVADEKKKQLDILNKLSSKKPKLDMTKVNVDRVARQIDADKKTSKGHSRPRQKSAIHRQQHFQRMKKERPKLRRDGKQSMKKKRK</sequence>
<evidence type="ECO:0000313" key="2">
    <source>
        <dbReference type="EMBL" id="MFH4975209.1"/>
    </source>
</evidence>
<evidence type="ECO:0000313" key="3">
    <source>
        <dbReference type="Proteomes" id="UP001608902"/>
    </source>
</evidence>
<feature type="compositionally biased region" description="Basic residues" evidence="1">
    <location>
        <begin position="143"/>
        <end position="171"/>
    </location>
</feature>
<keyword evidence="3" id="KW-1185">Reference proteome</keyword>
<protein>
    <submittedName>
        <fullName evidence="2">Uncharacterized protein</fullName>
    </submittedName>
</protein>
<feature type="region of interest" description="Disordered" evidence="1">
    <location>
        <begin position="64"/>
        <end position="184"/>
    </location>
</feature>
<dbReference type="AlphaFoldDB" id="A0ABD6E5C1"/>
<accession>A0ABD6E5C1</accession>